<dbReference type="PANTHER" id="PTHR31118">
    <property type="entry name" value="CYCLASE-LIKE PROTEIN 2"/>
    <property type="match status" value="1"/>
</dbReference>
<protein>
    <submittedName>
        <fullName evidence="1">Cyclase family protein</fullName>
    </submittedName>
</protein>
<dbReference type="InterPro" id="IPR037175">
    <property type="entry name" value="KFase_sf"/>
</dbReference>
<reference evidence="1" key="1">
    <citation type="submission" date="2020-07" db="EMBL/GenBank/DDBJ databases">
        <title>Huge and variable diversity of episymbiotic CPR bacteria and DPANN archaea in groundwater ecosystems.</title>
        <authorList>
            <person name="He C.Y."/>
            <person name="Keren R."/>
            <person name="Whittaker M."/>
            <person name="Farag I.F."/>
            <person name="Doudna J."/>
            <person name="Cate J.H.D."/>
            <person name="Banfield J.F."/>
        </authorList>
    </citation>
    <scope>NUCLEOTIDE SEQUENCE</scope>
    <source>
        <strain evidence="1">NC_groundwater_763_Ag_S-0.2um_68_21</strain>
    </source>
</reference>
<dbReference type="GO" id="GO:0004061">
    <property type="term" value="F:arylformamidase activity"/>
    <property type="evidence" value="ECO:0007669"/>
    <property type="project" value="InterPro"/>
</dbReference>
<dbReference type="AlphaFoldDB" id="A0A932HZU5"/>
<dbReference type="Gene3D" id="3.50.30.50">
    <property type="entry name" value="Putative cyclase"/>
    <property type="match status" value="1"/>
</dbReference>
<name>A0A932HZU5_UNCTE</name>
<dbReference type="Proteomes" id="UP000782312">
    <property type="component" value="Unassembled WGS sequence"/>
</dbReference>
<dbReference type="InterPro" id="IPR007325">
    <property type="entry name" value="KFase/CYL"/>
</dbReference>
<dbReference type="SUPFAM" id="SSF102198">
    <property type="entry name" value="Putative cyclase"/>
    <property type="match status" value="1"/>
</dbReference>
<dbReference type="EMBL" id="JACPUR010000035">
    <property type="protein sequence ID" value="MBI3128775.1"/>
    <property type="molecule type" value="Genomic_DNA"/>
</dbReference>
<dbReference type="Pfam" id="PF04199">
    <property type="entry name" value="Cyclase"/>
    <property type="match status" value="1"/>
</dbReference>
<proteinExistence type="predicted"/>
<evidence type="ECO:0000313" key="1">
    <source>
        <dbReference type="EMBL" id="MBI3128775.1"/>
    </source>
</evidence>
<comment type="caution">
    <text evidence="1">The sequence shown here is derived from an EMBL/GenBank/DDBJ whole genome shotgun (WGS) entry which is preliminary data.</text>
</comment>
<dbReference type="GO" id="GO:0019441">
    <property type="term" value="P:L-tryptophan catabolic process to kynurenine"/>
    <property type="evidence" value="ECO:0007669"/>
    <property type="project" value="InterPro"/>
</dbReference>
<accession>A0A932HZU5</accession>
<gene>
    <name evidence="1" type="ORF">HYZ11_14315</name>
</gene>
<organism evidence="1 2">
    <name type="scientific">Tectimicrobiota bacterium</name>
    <dbReference type="NCBI Taxonomy" id="2528274"/>
    <lineage>
        <taxon>Bacteria</taxon>
        <taxon>Pseudomonadati</taxon>
        <taxon>Nitrospinota/Tectimicrobiota group</taxon>
        <taxon>Candidatus Tectimicrobiota</taxon>
    </lineage>
</organism>
<dbReference type="PANTHER" id="PTHR31118:SF12">
    <property type="entry name" value="CYCLASE-LIKE PROTEIN 2"/>
    <property type="match status" value="1"/>
</dbReference>
<evidence type="ECO:0000313" key="2">
    <source>
        <dbReference type="Proteomes" id="UP000782312"/>
    </source>
</evidence>
<sequence>MELIDLAQTIAPGGYARPFHPTPEIAPMMTHEESSKRFKGKFSFMAMSFKLSDHSSTHVDAINHFNPAPGSPSIDQLPLARFVTGGLCVDFSNIPARTFIEPEHIEAELKRHGLKIEKGDTFLYHSGHYEKWFHDKDKWWTEFAGLSRKGAEYLADHGVGNVGCEPFTIENPVTMTPDADEPYPAHQVCRERNMLNTENLVIPKRLVGKRFTFIGLPLKLKGGTGSPIRAVAMLD</sequence>